<name>A0A081NM08_9GAMM</name>
<dbReference type="PRINTS" id="PR00111">
    <property type="entry name" value="ABHYDROLASE"/>
</dbReference>
<dbReference type="InterPro" id="IPR000073">
    <property type="entry name" value="AB_hydrolase_1"/>
</dbReference>
<dbReference type="SUPFAM" id="SSF53474">
    <property type="entry name" value="alpha/beta-Hydrolases"/>
    <property type="match status" value="1"/>
</dbReference>
<sequence>MKLYARQQGEGEHLISVHGLFGSQENLGAINRQLAEKFRVHGLDVRNHGRSPHDAAMDYSVMAEDIVEYLDEQQIEKAHLLGHSMGGKVVMEVALAYPDRVERLAVMDIAPVHYKVRRHDDVFSGLFAVDLENMQKRGDADQALRQHVEELAVRSFLLKNLYRNEAGSYSWRMNLDAIHHHYLNILAGPSAKGSFEGDVLFLKGGHSDYILAEHREEVLKHFPNASMREIADTGHWLHAEKPELVARTLMRFLES</sequence>
<organism evidence="3 4">
    <name type="scientific">Endozoicomonas numazuensis</name>
    <dbReference type="NCBI Taxonomy" id="1137799"/>
    <lineage>
        <taxon>Bacteria</taxon>
        <taxon>Pseudomonadati</taxon>
        <taxon>Pseudomonadota</taxon>
        <taxon>Gammaproteobacteria</taxon>
        <taxon>Oceanospirillales</taxon>
        <taxon>Endozoicomonadaceae</taxon>
        <taxon>Endozoicomonas</taxon>
    </lineage>
</organism>
<dbReference type="EMBL" id="JOKH01000001">
    <property type="protein sequence ID" value="KEQ19481.1"/>
    <property type="molecule type" value="Genomic_DNA"/>
</dbReference>
<feature type="domain" description="AB hydrolase-1" evidence="2">
    <location>
        <begin position="13"/>
        <end position="242"/>
    </location>
</feature>
<keyword evidence="4" id="KW-1185">Reference proteome</keyword>
<dbReference type="OrthoDB" id="9808398at2"/>
<dbReference type="Proteomes" id="UP000028073">
    <property type="component" value="Unassembled WGS sequence"/>
</dbReference>
<dbReference type="PANTHER" id="PTHR46118:SF4">
    <property type="entry name" value="PROTEIN ABHD11"/>
    <property type="match status" value="1"/>
</dbReference>
<keyword evidence="1" id="KW-0378">Hydrolase</keyword>
<dbReference type="eggNOG" id="COG0596">
    <property type="taxonomic scope" value="Bacteria"/>
</dbReference>
<dbReference type="RefSeq" id="WP_034834249.1">
    <property type="nucleotide sequence ID" value="NZ_JOKH01000001.1"/>
</dbReference>
<comment type="caution">
    <text evidence="3">The sequence shown here is derived from an EMBL/GenBank/DDBJ whole genome shotgun (WGS) entry which is preliminary data.</text>
</comment>
<dbReference type="PANTHER" id="PTHR46118">
    <property type="entry name" value="PROTEIN ABHD11"/>
    <property type="match status" value="1"/>
</dbReference>
<evidence type="ECO:0000313" key="4">
    <source>
        <dbReference type="Proteomes" id="UP000028073"/>
    </source>
</evidence>
<protein>
    <submittedName>
        <fullName evidence="3">Acyl-CoA esterase</fullName>
    </submittedName>
</protein>
<proteinExistence type="predicted"/>
<evidence type="ECO:0000256" key="1">
    <source>
        <dbReference type="ARBA" id="ARBA00022801"/>
    </source>
</evidence>
<dbReference type="STRING" id="1137799.GZ78_05995"/>
<dbReference type="Pfam" id="PF00561">
    <property type="entry name" value="Abhydrolase_1"/>
    <property type="match status" value="1"/>
</dbReference>
<dbReference type="AlphaFoldDB" id="A0A081NM08"/>
<dbReference type="PRINTS" id="PR00412">
    <property type="entry name" value="EPOXHYDRLASE"/>
</dbReference>
<dbReference type="Gene3D" id="3.40.50.1820">
    <property type="entry name" value="alpha/beta hydrolase"/>
    <property type="match status" value="1"/>
</dbReference>
<evidence type="ECO:0000259" key="2">
    <source>
        <dbReference type="Pfam" id="PF00561"/>
    </source>
</evidence>
<evidence type="ECO:0000313" key="3">
    <source>
        <dbReference type="EMBL" id="KEQ19481.1"/>
    </source>
</evidence>
<reference evidence="3 4" key="1">
    <citation type="submission" date="2014-06" db="EMBL/GenBank/DDBJ databases">
        <title>Whole Genome Sequences of Three Symbiotic Endozoicomonas Bacteria.</title>
        <authorList>
            <person name="Neave M.J."/>
            <person name="Apprill A."/>
            <person name="Voolstra C.R."/>
        </authorList>
    </citation>
    <scope>NUCLEOTIDE SEQUENCE [LARGE SCALE GENOMIC DNA]</scope>
    <source>
        <strain evidence="3 4">DSM 25634</strain>
    </source>
</reference>
<dbReference type="GO" id="GO:0016787">
    <property type="term" value="F:hydrolase activity"/>
    <property type="evidence" value="ECO:0007669"/>
    <property type="project" value="UniProtKB-KW"/>
</dbReference>
<accession>A0A081NM08</accession>
<dbReference type="InterPro" id="IPR029058">
    <property type="entry name" value="AB_hydrolase_fold"/>
</dbReference>
<dbReference type="InterPro" id="IPR000639">
    <property type="entry name" value="Epox_hydrolase-like"/>
</dbReference>
<gene>
    <name evidence="3" type="ORF">GZ78_05995</name>
</gene>